<evidence type="ECO:0000313" key="2">
    <source>
        <dbReference type="EMBL" id="GGY88456.1"/>
    </source>
</evidence>
<evidence type="ECO:0000313" key="5">
    <source>
        <dbReference type="Proteomes" id="UP000619512"/>
    </source>
</evidence>
<evidence type="ECO:0000313" key="4">
    <source>
        <dbReference type="Proteomes" id="UP000294359"/>
    </source>
</evidence>
<dbReference type="Gene3D" id="3.40.50.1110">
    <property type="entry name" value="SGNH hydrolase"/>
    <property type="match status" value="1"/>
</dbReference>
<sequence length="202" mass="21038">MQGGQTHIALLGDSIFDNAAYVGPGQEVAAALRHHRPGWRVAMLARDGAVLADMPAQVARLRALAEPPDRVIVSCGGNDILPLTGMLHSPCATILAGLEQLAAWRGDFRDDYRRMLDAVLAVGLPAAVCTVYDAVPGLTPGVRCAAAVFNDVIAVEARARDVPVLDLRAVCTEPGDYSARSPIEPSAAGGVKIAAAIARLVG</sequence>
<evidence type="ECO:0000259" key="1">
    <source>
        <dbReference type="Pfam" id="PF13472"/>
    </source>
</evidence>
<feature type="domain" description="SGNH hydrolase-type esterase" evidence="1">
    <location>
        <begin position="10"/>
        <end position="189"/>
    </location>
</feature>
<dbReference type="RefSeq" id="WP_134382655.1">
    <property type="nucleotide sequence ID" value="NZ_BMWW01000003.1"/>
</dbReference>
<evidence type="ECO:0000313" key="3">
    <source>
        <dbReference type="EMBL" id="QBQ34782.1"/>
    </source>
</evidence>
<gene>
    <name evidence="3" type="ORF">E1742_00195</name>
    <name evidence="2" type="ORF">GCM10007388_22350</name>
</gene>
<dbReference type="Proteomes" id="UP000619512">
    <property type="component" value="Unassembled WGS sequence"/>
</dbReference>
<dbReference type="GO" id="GO:0016788">
    <property type="term" value="F:hydrolase activity, acting on ester bonds"/>
    <property type="evidence" value="ECO:0007669"/>
    <property type="project" value="UniProtKB-ARBA"/>
</dbReference>
<proteinExistence type="predicted"/>
<name>A0A4P7BAC6_9BURK</name>
<dbReference type="OrthoDB" id="212722at2"/>
<dbReference type="InterPro" id="IPR036514">
    <property type="entry name" value="SGNH_hydro_sf"/>
</dbReference>
<accession>A0A4P7BAC6</accession>
<dbReference type="EMBL" id="BMWW01000003">
    <property type="protein sequence ID" value="GGY88456.1"/>
    <property type="molecule type" value="Genomic_DNA"/>
</dbReference>
<organism evidence="2 5">
    <name type="scientific">Pseudoduganella plicata</name>
    <dbReference type="NCBI Taxonomy" id="321984"/>
    <lineage>
        <taxon>Bacteria</taxon>
        <taxon>Pseudomonadati</taxon>
        <taxon>Pseudomonadota</taxon>
        <taxon>Betaproteobacteria</taxon>
        <taxon>Burkholderiales</taxon>
        <taxon>Oxalobacteraceae</taxon>
        <taxon>Telluria group</taxon>
        <taxon>Pseudoduganella</taxon>
    </lineage>
</organism>
<dbReference type="AlphaFoldDB" id="A0A4P7BAC6"/>
<reference evidence="2" key="1">
    <citation type="journal article" date="2014" name="Int. J. Syst. Evol. Microbiol.">
        <title>Complete genome sequence of Corynebacterium casei LMG S-19264T (=DSM 44701T), isolated from a smear-ripened cheese.</title>
        <authorList>
            <consortium name="US DOE Joint Genome Institute (JGI-PGF)"/>
            <person name="Walter F."/>
            <person name="Albersmeier A."/>
            <person name="Kalinowski J."/>
            <person name="Ruckert C."/>
        </authorList>
    </citation>
    <scope>NUCLEOTIDE SEQUENCE</scope>
    <source>
        <strain evidence="2">KCTC 12344</strain>
    </source>
</reference>
<dbReference type="EMBL" id="CP038026">
    <property type="protein sequence ID" value="QBQ34782.1"/>
    <property type="molecule type" value="Genomic_DNA"/>
</dbReference>
<keyword evidence="3" id="KW-0378">Hydrolase</keyword>
<dbReference type="CDD" id="cd00229">
    <property type="entry name" value="SGNH_hydrolase"/>
    <property type="match status" value="1"/>
</dbReference>
<dbReference type="Proteomes" id="UP000294359">
    <property type="component" value="Chromosome"/>
</dbReference>
<reference evidence="2" key="3">
    <citation type="submission" date="2022-12" db="EMBL/GenBank/DDBJ databases">
        <authorList>
            <person name="Sun Q."/>
            <person name="Kim S."/>
        </authorList>
    </citation>
    <scope>NUCLEOTIDE SEQUENCE</scope>
    <source>
        <strain evidence="2">KCTC 12344</strain>
    </source>
</reference>
<keyword evidence="4" id="KW-1185">Reference proteome</keyword>
<dbReference type="Pfam" id="PF13472">
    <property type="entry name" value="Lipase_GDSL_2"/>
    <property type="match status" value="1"/>
</dbReference>
<dbReference type="SUPFAM" id="SSF52266">
    <property type="entry name" value="SGNH hydrolase"/>
    <property type="match status" value="1"/>
</dbReference>
<dbReference type="InterPro" id="IPR013830">
    <property type="entry name" value="SGNH_hydro"/>
</dbReference>
<reference evidence="3 4" key="2">
    <citation type="submission" date="2019-03" db="EMBL/GenBank/DDBJ databases">
        <title>Draft Genome Sequences of Six Type Strains of the Genus Massilia.</title>
        <authorList>
            <person name="Miess H."/>
            <person name="Frediansyhah A."/>
            <person name="Gross H."/>
        </authorList>
    </citation>
    <scope>NUCLEOTIDE SEQUENCE [LARGE SCALE GENOMIC DNA]</scope>
    <source>
        <strain evidence="3 4">DSM 17505</strain>
    </source>
</reference>
<protein>
    <submittedName>
        <fullName evidence="3">SGNH/GDSL hydrolase family protein</fullName>
    </submittedName>
</protein>